<gene>
    <name evidence="3" type="ORF">TTHERM_00248250</name>
</gene>
<feature type="region of interest" description="Disordered" evidence="1">
    <location>
        <begin position="962"/>
        <end position="987"/>
    </location>
</feature>
<feature type="transmembrane region" description="Helical" evidence="2">
    <location>
        <begin position="404"/>
        <end position="424"/>
    </location>
</feature>
<reference evidence="4" key="1">
    <citation type="journal article" date="2006" name="PLoS Biol.">
        <title>Macronuclear genome sequence of the ciliate Tetrahymena thermophila, a model eukaryote.</title>
        <authorList>
            <person name="Eisen J.A."/>
            <person name="Coyne R.S."/>
            <person name="Wu M."/>
            <person name="Wu D."/>
            <person name="Thiagarajan M."/>
            <person name="Wortman J.R."/>
            <person name="Badger J.H."/>
            <person name="Ren Q."/>
            <person name="Amedeo P."/>
            <person name="Jones K.M."/>
            <person name="Tallon L.J."/>
            <person name="Delcher A.L."/>
            <person name="Salzberg S.L."/>
            <person name="Silva J.C."/>
            <person name="Haas B.J."/>
            <person name="Majoros W.H."/>
            <person name="Farzad M."/>
            <person name="Carlton J.M."/>
            <person name="Smith R.K. Jr."/>
            <person name="Garg J."/>
            <person name="Pearlman R.E."/>
            <person name="Karrer K.M."/>
            <person name="Sun L."/>
            <person name="Manning G."/>
            <person name="Elde N.C."/>
            <person name="Turkewitz A.P."/>
            <person name="Asai D.J."/>
            <person name="Wilkes D.E."/>
            <person name="Wang Y."/>
            <person name="Cai H."/>
            <person name="Collins K."/>
            <person name="Stewart B.A."/>
            <person name="Lee S.R."/>
            <person name="Wilamowska K."/>
            <person name="Weinberg Z."/>
            <person name="Ruzzo W.L."/>
            <person name="Wloga D."/>
            <person name="Gaertig J."/>
            <person name="Frankel J."/>
            <person name="Tsao C.-C."/>
            <person name="Gorovsky M.A."/>
            <person name="Keeling P.J."/>
            <person name="Waller R.F."/>
            <person name="Patron N.J."/>
            <person name="Cherry J.M."/>
            <person name="Stover N.A."/>
            <person name="Krieger C.J."/>
            <person name="del Toro C."/>
            <person name="Ryder H.F."/>
            <person name="Williamson S.C."/>
            <person name="Barbeau R.A."/>
            <person name="Hamilton E.P."/>
            <person name="Orias E."/>
        </authorList>
    </citation>
    <scope>NUCLEOTIDE SEQUENCE [LARGE SCALE GENOMIC DNA]</scope>
    <source>
        <strain evidence="4">SB210</strain>
    </source>
</reference>
<evidence type="ECO:0000256" key="2">
    <source>
        <dbReference type="SAM" id="Phobius"/>
    </source>
</evidence>
<keyword evidence="4" id="KW-1185">Reference proteome</keyword>
<sequence>MCINIIEEFADQLYQDQIQNSKQQNSAVLYQINQQAQKIAWQINLINQFFGKEILNQVGKNKKYIPAIHNIDRTYINQENKAILALFKKNPIYTSVWHQVNKAHLEDLDQKQLEQVYHSTHLDYIWKTIKYDNSKESSRWLQIGAIYLGFSYDGMMYVTSNNTTYAAYQIPPGCPYIGPYRLDIRCRYYYQPTIDNISTVIFSPQLNFGFGTYYFASNFCQRTMRYATSDPNSSSSPYCVLCITLSLSVIPAYFNNFSSNSKYQMLLDPLQLTVVYSSLSSVQQSQSITVQQIETQYLQDQTQSQIFLENVSQFKNYILQSSDQIDILTPYQNTQKTFEYNRNGTDCFVILNIVTLVDKVPKFETLKSIDPAKKFQLKSVYLFLDVLSKQNMQIYAQNLENTILYYYQIFTYISWSLIIIILIVQTYYSIQLGSFVLQPVIHLTYILKQIKFMNQKQMQYDKVVQTNEKSFKLIESQTSFITTENHTQQDQVVIDEQIDADFQGLCYSSDTQELLDSFQNLFKILRFTTQNFYNENESISLLNLNIQIQHFKQFGNQRALGVCYNNMGVIHYNCGRFYEALQNFQKAIICAKYELEIYSQDKNEKNIEDNIKRQTVHLRNTISQRISFYDNKEMSKHGLQQQEISKAKSYFNENYQLHLETEQLYWNLFNRSTNYYDSLFQYSQQFDNYLLDIYEDLVIENMSLSQLYLPPSLKRDFIIYYALSKGKLYKNQLKEVDSIINKLNFLYLQNFEYKQSIGLKSLYQPFLLNQSNLGDNNHKITKDKKQIEIKIDNMNESVILMAPVQKIRDKNQSQIISNYLKNRVDDIILQKRNNVSLSRSPAQIQRQQILNITYDIKESNKQYDQNQKENSQNQLNQSDQINQYLEKEKTQIKSNFNNAYQLPTNSPVFKEQKELFTFQYSQRENNFSQSQFNPKNSNRDILLKSKNNNKELIENAVQNITSSKSQHSQFLKKEQANFLSSQEDSKS</sequence>
<proteinExistence type="predicted"/>
<dbReference type="KEGG" id="tet:TTHERM_00248250"/>
<accession>Q245M3</accession>
<dbReference type="GeneID" id="7844523"/>
<feature type="compositionally biased region" description="Polar residues" evidence="1">
    <location>
        <begin position="977"/>
        <end position="987"/>
    </location>
</feature>
<keyword evidence="2" id="KW-1133">Transmembrane helix</keyword>
<dbReference type="Proteomes" id="UP000009168">
    <property type="component" value="Unassembled WGS sequence"/>
</dbReference>
<organism evidence="3 4">
    <name type="scientific">Tetrahymena thermophila (strain SB210)</name>
    <dbReference type="NCBI Taxonomy" id="312017"/>
    <lineage>
        <taxon>Eukaryota</taxon>
        <taxon>Sar</taxon>
        <taxon>Alveolata</taxon>
        <taxon>Ciliophora</taxon>
        <taxon>Intramacronucleata</taxon>
        <taxon>Oligohymenophorea</taxon>
        <taxon>Hymenostomatida</taxon>
        <taxon>Tetrahymenina</taxon>
        <taxon>Tetrahymenidae</taxon>
        <taxon>Tetrahymena</taxon>
    </lineage>
</organism>
<protein>
    <submittedName>
        <fullName evidence="3">YLP motif protein</fullName>
    </submittedName>
</protein>
<feature type="transmembrane region" description="Helical" evidence="2">
    <location>
        <begin position="235"/>
        <end position="254"/>
    </location>
</feature>
<evidence type="ECO:0000256" key="1">
    <source>
        <dbReference type="SAM" id="MobiDB-lite"/>
    </source>
</evidence>
<dbReference type="InParanoid" id="Q245M3"/>
<keyword evidence="2" id="KW-0472">Membrane</keyword>
<keyword evidence="2" id="KW-0812">Transmembrane</keyword>
<dbReference type="AlphaFoldDB" id="Q245M3"/>
<name>Q245M3_TETTS</name>
<dbReference type="HOGENOM" id="CLU_253560_0_0_1"/>
<dbReference type="EMBL" id="GG662474">
    <property type="protein sequence ID" value="EAS03610.2"/>
    <property type="molecule type" value="Genomic_DNA"/>
</dbReference>
<evidence type="ECO:0000313" key="3">
    <source>
        <dbReference type="EMBL" id="EAS03610.2"/>
    </source>
</evidence>
<dbReference type="InterPro" id="IPR011990">
    <property type="entry name" value="TPR-like_helical_dom_sf"/>
</dbReference>
<dbReference type="Gene3D" id="1.25.40.10">
    <property type="entry name" value="Tetratricopeptide repeat domain"/>
    <property type="match status" value="1"/>
</dbReference>
<dbReference type="RefSeq" id="XP_001023855.2">
    <property type="nucleotide sequence ID" value="XM_001023855.2"/>
</dbReference>
<evidence type="ECO:0000313" key="4">
    <source>
        <dbReference type="Proteomes" id="UP000009168"/>
    </source>
</evidence>
<dbReference type="OrthoDB" id="431454at2759"/>